<gene>
    <name evidence="10" type="primary">LOC103364948</name>
</gene>
<dbReference type="GO" id="GO:0019905">
    <property type="term" value="F:syntaxin binding"/>
    <property type="evidence" value="ECO:0007669"/>
    <property type="project" value="InterPro"/>
</dbReference>
<keyword evidence="7" id="KW-0175">Coiled coil</keyword>
<protein>
    <submittedName>
        <fullName evidence="10">Complexin-3-like</fullName>
    </submittedName>
</protein>
<feature type="coiled-coil region" evidence="7">
    <location>
        <begin position="69"/>
        <end position="98"/>
    </location>
</feature>
<evidence type="ECO:0000313" key="9">
    <source>
        <dbReference type="Proteomes" id="UP000694891"/>
    </source>
</evidence>
<dbReference type="GO" id="GO:0031201">
    <property type="term" value="C:SNARE complex"/>
    <property type="evidence" value="ECO:0007669"/>
    <property type="project" value="TreeGrafter"/>
</dbReference>
<dbReference type="Proteomes" id="UP000694891">
    <property type="component" value="Unplaced"/>
</dbReference>
<evidence type="ECO:0000256" key="4">
    <source>
        <dbReference type="ARBA" id="ARBA00022775"/>
    </source>
</evidence>
<dbReference type="PANTHER" id="PTHR16705">
    <property type="entry name" value="COMPLEXIN"/>
    <property type="match status" value="1"/>
</dbReference>
<proteinExistence type="inferred from homology"/>
<dbReference type="GO" id="GO:0043195">
    <property type="term" value="C:terminal bouton"/>
    <property type="evidence" value="ECO:0007669"/>
    <property type="project" value="TreeGrafter"/>
</dbReference>
<keyword evidence="4" id="KW-0532">Neurotransmitter transport</keyword>
<feature type="region of interest" description="Disordered" evidence="8">
    <location>
        <begin position="27"/>
        <end position="67"/>
    </location>
</feature>
<comment type="similarity">
    <text evidence="1">Belongs to the complexin/synaphin family.</text>
</comment>
<feature type="region of interest" description="Disordered" evidence="8">
    <location>
        <begin position="158"/>
        <end position="182"/>
    </location>
</feature>
<dbReference type="GO" id="GO:0046928">
    <property type="term" value="P:regulation of neurotransmitter secretion"/>
    <property type="evidence" value="ECO:0007669"/>
    <property type="project" value="TreeGrafter"/>
</dbReference>
<accession>A0A9Y4NBA6</accession>
<evidence type="ECO:0000313" key="10">
    <source>
        <dbReference type="RefSeq" id="XP_008290473.1"/>
    </source>
</evidence>
<name>A0A9Y4NBA6_9TELE</name>
<keyword evidence="9" id="KW-1185">Reference proteome</keyword>
<reference evidence="10" key="1">
    <citation type="submission" date="2025-08" db="UniProtKB">
        <authorList>
            <consortium name="RefSeq"/>
        </authorList>
    </citation>
    <scope>IDENTIFICATION</scope>
</reference>
<dbReference type="CDD" id="cd22809">
    <property type="entry name" value="Complexin_NTD_CPLX_III_IV"/>
    <property type="match status" value="1"/>
</dbReference>
<organism evidence="9 10">
    <name type="scientific">Stegastes partitus</name>
    <name type="common">bicolor damselfish</name>
    <dbReference type="NCBI Taxonomy" id="144197"/>
    <lineage>
        <taxon>Eukaryota</taxon>
        <taxon>Metazoa</taxon>
        <taxon>Chordata</taxon>
        <taxon>Craniata</taxon>
        <taxon>Vertebrata</taxon>
        <taxon>Euteleostomi</taxon>
        <taxon>Actinopterygii</taxon>
        <taxon>Neopterygii</taxon>
        <taxon>Teleostei</taxon>
        <taxon>Neoteleostei</taxon>
        <taxon>Acanthomorphata</taxon>
        <taxon>Ovalentaria</taxon>
        <taxon>Pomacentridae</taxon>
        <taxon>Stegastes</taxon>
    </lineage>
</organism>
<keyword evidence="5" id="KW-0770">Synapse</keyword>
<evidence type="ECO:0000256" key="5">
    <source>
        <dbReference type="ARBA" id="ARBA00023018"/>
    </source>
</evidence>
<sequence length="182" mass="20191">MESVVRVKKSLRTPIRKLSSCVSGVKDRRLTAKRRSSRCRRGAGGRAGCSRTRRAPPPRAQHPRDPPVLRSYRADLEKERQLREATNAQKNAERAAMRAHFRRKYQLSENQKDSGHLRSVGGKVSLPRDLSKMIHPDSRAKDDGFDLLGAFRGLGLGSALLNGKKPSRTPTPAAAGRSCKVM</sequence>
<feature type="compositionally biased region" description="Basic residues" evidence="8">
    <location>
        <begin position="31"/>
        <end position="43"/>
    </location>
</feature>
<keyword evidence="3" id="KW-0268">Exocytosis</keyword>
<evidence type="ECO:0000256" key="7">
    <source>
        <dbReference type="SAM" id="Coils"/>
    </source>
</evidence>
<comment type="subcellular location">
    <subcellularLocation>
        <location evidence="6">Synapse</location>
    </subcellularLocation>
</comment>
<dbReference type="InterPro" id="IPR008849">
    <property type="entry name" value="Synaphin"/>
</dbReference>
<dbReference type="AlphaFoldDB" id="A0A9Y4NBA6"/>
<evidence type="ECO:0000256" key="6">
    <source>
        <dbReference type="ARBA" id="ARBA00034103"/>
    </source>
</evidence>
<evidence type="ECO:0000256" key="1">
    <source>
        <dbReference type="ARBA" id="ARBA00005396"/>
    </source>
</evidence>
<dbReference type="Pfam" id="PF05835">
    <property type="entry name" value="Synaphin"/>
    <property type="match status" value="1"/>
</dbReference>
<dbReference type="GeneID" id="103364948"/>
<evidence type="ECO:0000256" key="8">
    <source>
        <dbReference type="SAM" id="MobiDB-lite"/>
    </source>
</evidence>
<dbReference type="RefSeq" id="XP_008290473.1">
    <property type="nucleotide sequence ID" value="XM_008292251.1"/>
</dbReference>
<keyword evidence="2" id="KW-0813">Transport</keyword>
<evidence type="ECO:0000256" key="3">
    <source>
        <dbReference type="ARBA" id="ARBA00022483"/>
    </source>
</evidence>
<dbReference type="PANTHER" id="PTHR16705:SF5">
    <property type="entry name" value="COMPLEXIN-3"/>
    <property type="match status" value="1"/>
</dbReference>
<evidence type="ECO:0000256" key="2">
    <source>
        <dbReference type="ARBA" id="ARBA00022448"/>
    </source>
</evidence>
<dbReference type="GO" id="GO:0016079">
    <property type="term" value="P:synaptic vesicle exocytosis"/>
    <property type="evidence" value="ECO:0007669"/>
    <property type="project" value="TreeGrafter"/>
</dbReference>